<dbReference type="EMBL" id="JWZT01000964">
    <property type="protein sequence ID" value="KII73147.1"/>
    <property type="molecule type" value="Genomic_DNA"/>
</dbReference>
<evidence type="ECO:0000313" key="2">
    <source>
        <dbReference type="EMBL" id="KII73147.1"/>
    </source>
</evidence>
<dbReference type="InterPro" id="IPR036063">
    <property type="entry name" value="Smr_dom_sf"/>
</dbReference>
<dbReference type="InterPro" id="IPR002625">
    <property type="entry name" value="Smr_dom"/>
</dbReference>
<protein>
    <recommendedName>
        <fullName evidence="1">Smr domain-containing protein</fullName>
    </recommendedName>
</protein>
<gene>
    <name evidence="2" type="ORF">RF11_13298</name>
</gene>
<organism evidence="2 3">
    <name type="scientific">Thelohanellus kitauei</name>
    <name type="common">Myxosporean</name>
    <dbReference type="NCBI Taxonomy" id="669202"/>
    <lineage>
        <taxon>Eukaryota</taxon>
        <taxon>Metazoa</taxon>
        <taxon>Cnidaria</taxon>
        <taxon>Myxozoa</taxon>
        <taxon>Myxosporea</taxon>
        <taxon>Bivalvulida</taxon>
        <taxon>Platysporina</taxon>
        <taxon>Myxobolidae</taxon>
        <taxon>Thelohanellus</taxon>
    </lineage>
</organism>
<accession>A0A0C2NGP5</accession>
<evidence type="ECO:0000259" key="1">
    <source>
        <dbReference type="PROSITE" id="PS50828"/>
    </source>
</evidence>
<keyword evidence="3" id="KW-1185">Reference proteome</keyword>
<dbReference type="PROSITE" id="PS50828">
    <property type="entry name" value="SMR"/>
    <property type="match status" value="1"/>
</dbReference>
<sequence length="144" mass="17267">MYLEEYFYLKHEYEMTCQRLVYYQNVDQQKFQEELDYYGNIINLLNENIAKINNLEFIQKFISLPISKEIDFHGCSKDAAIYIIKSLLEEKNLQILLERGIESFKIITGWGLHSPGKQSFIKEFVGKEIQKRNLKYYTKSKFKI</sequence>
<dbReference type="SUPFAM" id="SSF160443">
    <property type="entry name" value="SMR domain-like"/>
    <property type="match status" value="1"/>
</dbReference>
<dbReference type="Proteomes" id="UP000031668">
    <property type="component" value="Unassembled WGS sequence"/>
</dbReference>
<proteinExistence type="predicted"/>
<evidence type="ECO:0000313" key="3">
    <source>
        <dbReference type="Proteomes" id="UP000031668"/>
    </source>
</evidence>
<comment type="caution">
    <text evidence="2">The sequence shown here is derived from an EMBL/GenBank/DDBJ whole genome shotgun (WGS) entry which is preliminary data.</text>
</comment>
<name>A0A0C2NGP5_THEKT</name>
<dbReference type="AlphaFoldDB" id="A0A0C2NGP5"/>
<dbReference type="Gene3D" id="3.30.1370.110">
    <property type="match status" value="1"/>
</dbReference>
<feature type="domain" description="Smr" evidence="1">
    <location>
        <begin position="70"/>
        <end position="144"/>
    </location>
</feature>
<reference evidence="2 3" key="1">
    <citation type="journal article" date="2014" name="Genome Biol. Evol.">
        <title>The genome of the myxosporean Thelohanellus kitauei shows adaptations to nutrient acquisition within its fish host.</title>
        <authorList>
            <person name="Yang Y."/>
            <person name="Xiong J."/>
            <person name="Zhou Z."/>
            <person name="Huo F."/>
            <person name="Miao W."/>
            <person name="Ran C."/>
            <person name="Liu Y."/>
            <person name="Zhang J."/>
            <person name="Feng J."/>
            <person name="Wang M."/>
            <person name="Wang M."/>
            <person name="Wang L."/>
            <person name="Yao B."/>
        </authorList>
    </citation>
    <scope>NUCLEOTIDE SEQUENCE [LARGE SCALE GENOMIC DNA]</scope>
    <source>
        <strain evidence="2">Wuqing</strain>
    </source>
</reference>